<keyword evidence="1" id="KW-0540">Nuclease</keyword>
<evidence type="ECO:0000313" key="1">
    <source>
        <dbReference type="EMBL" id="CAD6491670.1"/>
    </source>
</evidence>
<dbReference type="EMBL" id="CAJHIO010000007">
    <property type="protein sequence ID" value="CAD6491670.1"/>
    <property type="molecule type" value="Genomic_DNA"/>
</dbReference>
<dbReference type="GO" id="GO:0004519">
    <property type="term" value="F:endonuclease activity"/>
    <property type="evidence" value="ECO:0007669"/>
    <property type="project" value="UniProtKB-KW"/>
</dbReference>
<reference evidence="1" key="1">
    <citation type="submission" date="2020-10" db="EMBL/GenBank/DDBJ databases">
        <authorList>
            <person name="Hahn C.J."/>
            <person name="Laso-Perez R."/>
            <person name="Vulcano F."/>
            <person name="Vaziourakis K.-M."/>
            <person name="Stokke R."/>
            <person name="Steen I.H."/>
            <person name="Teske A."/>
            <person name="Boetius A."/>
            <person name="Liebeke M."/>
            <person name="Amann R."/>
            <person name="Knittel K."/>
        </authorList>
    </citation>
    <scope>NUCLEOTIDE SEQUENCE</scope>
    <source>
        <strain evidence="1">Gfbio:e3339647-f889-4370-9287-4fb5cb688e4c:AG392O15_GoMArc1</strain>
    </source>
</reference>
<dbReference type="Pfam" id="PF11463">
    <property type="entry name" value="R-HINP1I"/>
    <property type="match status" value="1"/>
</dbReference>
<proteinExistence type="predicted"/>
<evidence type="ECO:0000313" key="2">
    <source>
        <dbReference type="Proteomes" id="UP000610373"/>
    </source>
</evidence>
<organism evidence="1 2">
    <name type="scientific">Candidatus Argoarchaeum ethanivorans</name>
    <dbReference type="NCBI Taxonomy" id="2608793"/>
    <lineage>
        <taxon>Archaea</taxon>
        <taxon>Methanobacteriati</taxon>
        <taxon>Methanobacteriota</taxon>
        <taxon>Stenosarchaea group</taxon>
        <taxon>Methanomicrobia</taxon>
        <taxon>Methanosarcinales</taxon>
        <taxon>Methanosarcinales incertae sedis</taxon>
        <taxon>GOM Arc I cluster</taxon>
        <taxon>Candidatus Argoarchaeum</taxon>
    </lineage>
</organism>
<gene>
    <name evidence="1" type="ORF">CHKLHMKO_00175</name>
</gene>
<protein>
    <submittedName>
        <fullName evidence="1">R.HinP1I restriction endonuclease</fullName>
    </submittedName>
</protein>
<keyword evidence="1" id="KW-0255">Endonuclease</keyword>
<accession>A0A811T7K6</accession>
<sequence length="225" mass="26393">MDKTELGSKTAKGGFTNEKAICKKFNKWKKDKETQERLEIMGYDIKKLDSVKAIQVPARIKKSDLSKFEVNEEKYEQFVRFKKADAQIRIIIKIGNILKIENMSLKKANSDADYNQVDKRFIDAYQDMWGFDDEIACWLKLFTGENNPKSFVKVTGNIKLRDRRRLFFDEMPEDIRNKTIEFFKDNKIIVVSDILKGRGGLSANWMLVTRYNKIEHTTTWALKDI</sequence>
<name>A0A811T7K6_9EURY</name>
<dbReference type="Proteomes" id="UP000610373">
    <property type="component" value="Unassembled WGS sequence"/>
</dbReference>
<dbReference type="AlphaFoldDB" id="A0A811T7K6"/>
<dbReference type="InterPro" id="IPR021107">
    <property type="entry name" value="Restrct_endonuc_II_HinP1I"/>
</dbReference>
<dbReference type="Gene3D" id="3.40.1350.40">
    <property type="match status" value="2"/>
</dbReference>
<comment type="caution">
    <text evidence="1">The sequence shown here is derived from an EMBL/GenBank/DDBJ whole genome shotgun (WGS) entry which is preliminary data.</text>
</comment>
<keyword evidence="1" id="KW-0378">Hydrolase</keyword>